<dbReference type="Proteomes" id="UP000236319">
    <property type="component" value="Unassembled WGS sequence"/>
</dbReference>
<reference evidence="1 2" key="1">
    <citation type="journal article" date="2017" name="BMC Genomics">
        <title>Whole-genome assembly of Babesia ovata and comparative genomics between closely related pathogens.</title>
        <authorList>
            <person name="Yamagishi J."/>
            <person name="Asada M."/>
            <person name="Hakimi H."/>
            <person name="Tanaka T.Q."/>
            <person name="Sugimoto C."/>
            <person name="Kawazu S."/>
        </authorList>
    </citation>
    <scope>NUCLEOTIDE SEQUENCE [LARGE SCALE GENOMIC DNA]</scope>
    <source>
        <strain evidence="1 2">Miyake</strain>
    </source>
</reference>
<accession>A0A2H6KJ48</accession>
<sequence length="532" mass="57461">MVVPGECLERVGEIAVLVTAVELCPQREQLVDGLTVQVRLVTLMVRVRTPGRFVVPHSQQMTEQREHVADESKVPEAERGEALLAGLIAGAVDAFDGIVNYTELMRQEAGTAVGEEGLERRGGRAVVSCVIGLLVESVTLPVGGRHLPTVVALPPALGCGGGTAALGVEEIQHGAQTADYLSQHIKQLVGVGRVVQLCGVVGEVDGVGAVVPVVAGELAYLIASPVVAAFLCQVAKRLVRHRDDAQQHLGVLVGVSLPALRSRVARDVRTAELPDEGTESPAHGVQRGSGGLLERLRSQLCERVGEVVEQASQPVVEALRHAEELVAHGDGLLEVTGAEGVDVTLDFFECFVDVIFFEKPQLPIHTTGFARNLGAQFTKEFVDVRDCIPVEIFNVFLDFFKTFIFVLTNLLYHKFHILDHASFFWLTGILTLQLTPQLVKLRGDLGDALLYVLGLSSQLTLLSVKAIFNILQALSIVIIIPTCLVTHPFVLQITQLFNDVTVQRAPLLFECILDCLAGFPYGLWIGCKITGL</sequence>
<protein>
    <submittedName>
        <fullName evidence="1">Major facilitator transporter, putative</fullName>
    </submittedName>
</protein>
<evidence type="ECO:0000313" key="1">
    <source>
        <dbReference type="EMBL" id="GBE63006.1"/>
    </source>
</evidence>
<dbReference type="VEuPathDB" id="PiroplasmaDB:BOVATA_044990"/>
<dbReference type="AlphaFoldDB" id="A0A2H6KJ48"/>
<gene>
    <name evidence="1" type="ORF">BOVATA_044990</name>
</gene>
<name>A0A2H6KJ48_9APIC</name>
<organism evidence="1 2">
    <name type="scientific">Babesia ovata</name>
    <dbReference type="NCBI Taxonomy" id="189622"/>
    <lineage>
        <taxon>Eukaryota</taxon>
        <taxon>Sar</taxon>
        <taxon>Alveolata</taxon>
        <taxon>Apicomplexa</taxon>
        <taxon>Aconoidasida</taxon>
        <taxon>Piroplasmida</taxon>
        <taxon>Babesiidae</taxon>
        <taxon>Babesia</taxon>
    </lineage>
</organism>
<comment type="caution">
    <text evidence="1">The sequence shown here is derived from an EMBL/GenBank/DDBJ whole genome shotgun (WGS) entry which is preliminary data.</text>
</comment>
<dbReference type="RefSeq" id="XP_028869249.1">
    <property type="nucleotide sequence ID" value="XM_029013416.1"/>
</dbReference>
<keyword evidence="2" id="KW-1185">Reference proteome</keyword>
<evidence type="ECO:0000313" key="2">
    <source>
        <dbReference type="Proteomes" id="UP000236319"/>
    </source>
</evidence>
<proteinExistence type="predicted"/>
<dbReference type="EMBL" id="BDSA01000010">
    <property type="protein sequence ID" value="GBE63006.1"/>
    <property type="molecule type" value="Genomic_DNA"/>
</dbReference>
<dbReference type="GeneID" id="39876776"/>